<feature type="compositionally biased region" description="Low complexity" evidence="1">
    <location>
        <begin position="142"/>
        <end position="152"/>
    </location>
</feature>
<feature type="region of interest" description="Disordered" evidence="1">
    <location>
        <begin position="329"/>
        <end position="363"/>
    </location>
</feature>
<feature type="compositionally biased region" description="Basic and acidic residues" evidence="1">
    <location>
        <begin position="416"/>
        <end position="433"/>
    </location>
</feature>
<name>A0ABR0BKA4_PURLI</name>
<dbReference type="EMBL" id="JAWRVI010000073">
    <property type="protein sequence ID" value="KAK4081463.1"/>
    <property type="molecule type" value="Genomic_DNA"/>
</dbReference>
<feature type="compositionally biased region" description="Pro residues" evidence="1">
    <location>
        <begin position="345"/>
        <end position="359"/>
    </location>
</feature>
<organism evidence="2 3">
    <name type="scientific">Purpureocillium lilacinum</name>
    <name type="common">Paecilomyces lilacinus</name>
    <dbReference type="NCBI Taxonomy" id="33203"/>
    <lineage>
        <taxon>Eukaryota</taxon>
        <taxon>Fungi</taxon>
        <taxon>Dikarya</taxon>
        <taxon>Ascomycota</taxon>
        <taxon>Pezizomycotina</taxon>
        <taxon>Sordariomycetes</taxon>
        <taxon>Hypocreomycetidae</taxon>
        <taxon>Hypocreales</taxon>
        <taxon>Ophiocordycipitaceae</taxon>
        <taxon>Purpureocillium</taxon>
    </lineage>
</organism>
<feature type="region of interest" description="Disordered" evidence="1">
    <location>
        <begin position="409"/>
        <end position="433"/>
    </location>
</feature>
<sequence length="532" mass="57133">MALSQATSSCVAQTKELYCTVRYGTGSAVPRDIREAGPWLGLKTEPSTAPGTRAYCANLKGSRSNRILYTPSQPGTPVVVLSERTAQLLHISKPHRPGLGRAGPAGTWRWQDVRLVGEVDVGQECWRVEDGGGTREEGRSVAATRAGTPGAAPRHEMAGNEVTLQPQECRPSRIGGHACVRELDGDLAVERVPPALQASVASWMRPRARIQAPSAKCHASYRGDTYRQESGLGALAMEVSIHAHMPVRASTRYFGTSGAMYTIIATGCVAPTAASCLAQAPMPQLLPLLLRQADKGSRACVYHGGMIVPARSSTMGASQQVVSIAQVPSRTCPGEHASCESPSRLRPPSPPSPPQPASPVSPVRRPRLVSWRALLLTCRSRPGQYEGELATNSITYTIHDVYYVHCTTVPPPPPADEPRSSKHDTARGSRADTAKVRYQAERSALRPGHEAMIRREGFLSPPPTGHEPASGIVESSATANRQHHGAGRRRYCGISVRHLCHLFVQPAVHRIFSSPAISSEPAQETMQEEAGS</sequence>
<comment type="caution">
    <text evidence="2">The sequence shown here is derived from an EMBL/GenBank/DDBJ whole genome shotgun (WGS) entry which is preliminary data.</text>
</comment>
<proteinExistence type="predicted"/>
<evidence type="ECO:0000313" key="3">
    <source>
        <dbReference type="Proteomes" id="UP001287286"/>
    </source>
</evidence>
<accession>A0ABR0BKA4</accession>
<protein>
    <submittedName>
        <fullName evidence="2">Uncharacterized protein</fullName>
    </submittedName>
</protein>
<evidence type="ECO:0000256" key="1">
    <source>
        <dbReference type="SAM" id="MobiDB-lite"/>
    </source>
</evidence>
<dbReference type="Proteomes" id="UP001287286">
    <property type="component" value="Unassembled WGS sequence"/>
</dbReference>
<reference evidence="2 3" key="1">
    <citation type="journal article" date="2024" name="Microbiol. Resour. Announc.">
        <title>Genome annotations for the ascomycete fungi Trichoderma harzianum, Trichoderma aggressivum, and Purpureocillium lilacinum.</title>
        <authorList>
            <person name="Beijen E.P.W."/>
            <person name="Ohm R.A."/>
        </authorList>
    </citation>
    <scope>NUCLEOTIDE SEQUENCE [LARGE SCALE GENOMIC DNA]</scope>
    <source>
        <strain evidence="2 3">CBS 150709</strain>
    </source>
</reference>
<feature type="compositionally biased region" description="Basic and acidic residues" evidence="1">
    <location>
        <begin position="129"/>
        <end position="139"/>
    </location>
</feature>
<evidence type="ECO:0000313" key="2">
    <source>
        <dbReference type="EMBL" id="KAK4081463.1"/>
    </source>
</evidence>
<gene>
    <name evidence="2" type="ORF">Purlil1_11641</name>
</gene>
<feature type="region of interest" description="Disordered" evidence="1">
    <location>
        <begin position="129"/>
        <end position="158"/>
    </location>
</feature>
<keyword evidence="3" id="KW-1185">Reference proteome</keyword>